<reference evidence="3 4" key="1">
    <citation type="journal article" date="2015" name="Genome Biol. Evol.">
        <title>Comparative Genomics of a Bacterivorous Green Alga Reveals Evolutionary Causalities and Consequences of Phago-Mixotrophic Mode of Nutrition.</title>
        <authorList>
            <person name="Burns J.A."/>
            <person name="Paasch A."/>
            <person name="Narechania A."/>
            <person name="Kim E."/>
        </authorList>
    </citation>
    <scope>NUCLEOTIDE SEQUENCE [LARGE SCALE GENOMIC DNA]</scope>
    <source>
        <strain evidence="3 4">PLY_AMNH</strain>
    </source>
</reference>
<feature type="domain" description="ATP adenylyltransferase C-terminal" evidence="1">
    <location>
        <begin position="263"/>
        <end position="362"/>
    </location>
</feature>
<dbReference type="InterPro" id="IPR043171">
    <property type="entry name" value="Ap4A_phos1/2-like"/>
</dbReference>
<evidence type="ECO:0000313" key="4">
    <source>
        <dbReference type="Proteomes" id="UP001190700"/>
    </source>
</evidence>
<name>A0AAE0LF36_9CHLO</name>
<dbReference type="Pfam" id="PF09830">
    <property type="entry name" value="ATP_transf"/>
    <property type="match status" value="1"/>
</dbReference>
<feature type="domain" description="Ap4A phosphorylase 1/2 N-terminal" evidence="2">
    <location>
        <begin position="76"/>
        <end position="250"/>
    </location>
</feature>
<dbReference type="EMBL" id="LGRX02003041">
    <property type="protein sequence ID" value="KAK3283081.1"/>
    <property type="molecule type" value="Genomic_DNA"/>
</dbReference>
<dbReference type="InterPro" id="IPR019200">
    <property type="entry name" value="ATP_adenylylTrfase_C"/>
</dbReference>
<dbReference type="PANTHER" id="PTHR38420:SF1">
    <property type="entry name" value="PUTATIVE (AFU_ORTHOLOGUE AFUA_5G14690)-RELATED"/>
    <property type="match status" value="1"/>
</dbReference>
<dbReference type="Gene3D" id="3.30.428.70">
    <property type="match status" value="1"/>
</dbReference>
<organism evidence="3 4">
    <name type="scientific">Cymbomonas tetramitiformis</name>
    <dbReference type="NCBI Taxonomy" id="36881"/>
    <lineage>
        <taxon>Eukaryota</taxon>
        <taxon>Viridiplantae</taxon>
        <taxon>Chlorophyta</taxon>
        <taxon>Pyramimonadophyceae</taxon>
        <taxon>Pyramimonadales</taxon>
        <taxon>Pyramimonadaceae</taxon>
        <taxon>Cymbomonas</taxon>
    </lineage>
</organism>
<evidence type="ECO:0000313" key="3">
    <source>
        <dbReference type="EMBL" id="KAK3283081.1"/>
    </source>
</evidence>
<proteinExistence type="predicted"/>
<dbReference type="PANTHER" id="PTHR38420">
    <property type="entry name" value="AP-4-A PHOSPHORYLASE II"/>
    <property type="match status" value="1"/>
</dbReference>
<sequence length="365" mass="40425">MILIGLCTRPAKLVSQTRRLAQHIQRHSLSFEAKREGFTQTRETKSHSPPLRLAHGALQQRRKRMTTSIRSAADGEASSLWADVLKAYDHAEQVGASSKTDTMTELVTDESTRVQFVVRVASKLKDKPKGPPKRAGKPKEWRNPFLPYEEDLFVRQLCSGEHVLLLNKFNVVPHHLLVVTADFQEQTDPLNAGDFECVWEVLAGMPGMGGLAFFNCGDASGHSQPHKHVQVVPLPLDEDQEKPSPFHDLIMAGPPGVPFKMPGIEFEHSCIQLPEQGVTGEFLQDAYSTLMPGVTNVSDSYNMVMTRDWMMLVPRRQERSSSGVVAVNALGFAGTLLVRSSDEVTEVREQGPMAILKEVGVPLAK</sequence>
<dbReference type="AlphaFoldDB" id="A0AAE0LF36"/>
<dbReference type="GO" id="GO:0005524">
    <property type="term" value="F:ATP binding"/>
    <property type="evidence" value="ECO:0007669"/>
    <property type="project" value="InterPro"/>
</dbReference>
<dbReference type="Pfam" id="PF19327">
    <property type="entry name" value="Ap4A_phos_N"/>
    <property type="match status" value="1"/>
</dbReference>
<protein>
    <recommendedName>
        <fullName evidence="5">ATP adenylyltransferase</fullName>
    </recommendedName>
</protein>
<dbReference type="GO" id="GO:0003877">
    <property type="term" value="F:ATP:ADP adenylyltransferase activity"/>
    <property type="evidence" value="ECO:0007669"/>
    <property type="project" value="InterPro"/>
</dbReference>
<evidence type="ECO:0000259" key="2">
    <source>
        <dbReference type="Pfam" id="PF19327"/>
    </source>
</evidence>
<dbReference type="GO" id="GO:0009117">
    <property type="term" value="P:nucleotide metabolic process"/>
    <property type="evidence" value="ECO:0007669"/>
    <property type="project" value="InterPro"/>
</dbReference>
<gene>
    <name evidence="3" type="ORF">CYMTET_9209</name>
</gene>
<accession>A0AAE0LF36</accession>
<dbReference type="InterPro" id="IPR009163">
    <property type="entry name" value="Ap4A_phos1/2"/>
</dbReference>
<evidence type="ECO:0008006" key="5">
    <source>
        <dbReference type="Google" id="ProtNLM"/>
    </source>
</evidence>
<dbReference type="InterPro" id="IPR045759">
    <property type="entry name" value="Ap4A_phos1/2_N"/>
</dbReference>
<dbReference type="SUPFAM" id="SSF54197">
    <property type="entry name" value="HIT-like"/>
    <property type="match status" value="1"/>
</dbReference>
<dbReference type="Proteomes" id="UP001190700">
    <property type="component" value="Unassembled WGS sequence"/>
</dbReference>
<keyword evidence="4" id="KW-1185">Reference proteome</keyword>
<comment type="caution">
    <text evidence="3">The sequence shown here is derived from an EMBL/GenBank/DDBJ whole genome shotgun (WGS) entry which is preliminary data.</text>
</comment>
<dbReference type="InterPro" id="IPR036265">
    <property type="entry name" value="HIT-like_sf"/>
</dbReference>
<evidence type="ECO:0000259" key="1">
    <source>
        <dbReference type="Pfam" id="PF09830"/>
    </source>
</evidence>